<name>A0AAV4B8X7_9GAST</name>
<accession>A0AAV4B8X7</accession>
<evidence type="ECO:0000313" key="2">
    <source>
        <dbReference type="Proteomes" id="UP000735302"/>
    </source>
</evidence>
<comment type="caution">
    <text evidence="1">The sequence shown here is derived from an EMBL/GenBank/DDBJ whole genome shotgun (WGS) entry which is preliminary data.</text>
</comment>
<dbReference type="EMBL" id="BLXT01004605">
    <property type="protein sequence ID" value="GFO15286.1"/>
    <property type="molecule type" value="Genomic_DNA"/>
</dbReference>
<reference evidence="1 2" key="1">
    <citation type="journal article" date="2021" name="Elife">
        <title>Chloroplast acquisition without the gene transfer in kleptoplastic sea slugs, Plakobranchus ocellatus.</title>
        <authorList>
            <person name="Maeda T."/>
            <person name="Takahashi S."/>
            <person name="Yoshida T."/>
            <person name="Shimamura S."/>
            <person name="Takaki Y."/>
            <person name="Nagai Y."/>
            <person name="Toyoda A."/>
            <person name="Suzuki Y."/>
            <person name="Arimoto A."/>
            <person name="Ishii H."/>
            <person name="Satoh N."/>
            <person name="Nishiyama T."/>
            <person name="Hasebe M."/>
            <person name="Maruyama T."/>
            <person name="Minagawa J."/>
            <person name="Obokata J."/>
            <person name="Shigenobu S."/>
        </authorList>
    </citation>
    <scope>NUCLEOTIDE SEQUENCE [LARGE SCALE GENOMIC DNA]</scope>
</reference>
<keyword evidence="2" id="KW-1185">Reference proteome</keyword>
<sequence length="110" mass="12640">MTSDWVHGFGHTPVCKILLQMRSNMSIVASPPALDNVMIETEGTPEEFEEMVRVMNRCMMANDYRDNSYVETVTKRMTAVREGIRKDAGTDEQNFQLRFPGVIYLAHKPR</sequence>
<dbReference type="Proteomes" id="UP000735302">
    <property type="component" value="Unassembled WGS sequence"/>
</dbReference>
<dbReference type="AlphaFoldDB" id="A0AAV4B8X7"/>
<evidence type="ECO:0000313" key="1">
    <source>
        <dbReference type="EMBL" id="GFO15286.1"/>
    </source>
</evidence>
<proteinExistence type="predicted"/>
<protein>
    <submittedName>
        <fullName evidence="1">Uncharacterized protein</fullName>
    </submittedName>
</protein>
<gene>
    <name evidence="1" type="ORF">PoB_004179100</name>
</gene>
<organism evidence="1 2">
    <name type="scientific">Plakobranchus ocellatus</name>
    <dbReference type="NCBI Taxonomy" id="259542"/>
    <lineage>
        <taxon>Eukaryota</taxon>
        <taxon>Metazoa</taxon>
        <taxon>Spiralia</taxon>
        <taxon>Lophotrochozoa</taxon>
        <taxon>Mollusca</taxon>
        <taxon>Gastropoda</taxon>
        <taxon>Heterobranchia</taxon>
        <taxon>Euthyneura</taxon>
        <taxon>Panpulmonata</taxon>
        <taxon>Sacoglossa</taxon>
        <taxon>Placobranchoidea</taxon>
        <taxon>Plakobranchidae</taxon>
        <taxon>Plakobranchus</taxon>
    </lineage>
</organism>